<dbReference type="PANTHER" id="PTHR40260">
    <property type="entry name" value="BLR8190 PROTEIN"/>
    <property type="match status" value="1"/>
</dbReference>
<dbReference type="NCBIfam" id="TIGR02118">
    <property type="entry name" value="EthD family reductase"/>
    <property type="match status" value="1"/>
</dbReference>
<comment type="similarity">
    <text evidence="1">Belongs to the tpcK family.</text>
</comment>
<evidence type="ECO:0000259" key="2">
    <source>
        <dbReference type="Pfam" id="PF07110"/>
    </source>
</evidence>
<dbReference type="EMBL" id="MRVG01000004">
    <property type="protein sequence ID" value="PMB70238.1"/>
    <property type="molecule type" value="Genomic_DNA"/>
</dbReference>
<reference evidence="3 4" key="1">
    <citation type="journal article" date="2016" name="Appl. Microbiol. Biotechnol.">
        <title>Characterization of T-DNA insertion mutants with decreased virulence in the entomopathogenic fungus Beauveria bassiana JEF-007.</title>
        <authorList>
            <person name="Kim S."/>
            <person name="Lee S.J."/>
            <person name="Nai Y.S."/>
            <person name="Yu J.S."/>
            <person name="Lee M.R."/>
            <person name="Yang Y.T."/>
            <person name="Kim J.S."/>
        </authorList>
    </citation>
    <scope>NUCLEOTIDE SEQUENCE [LARGE SCALE GENOMIC DNA]</scope>
    <source>
        <strain evidence="3 4">JEF-007</strain>
    </source>
</reference>
<dbReference type="InterPro" id="IPR011008">
    <property type="entry name" value="Dimeric_a/b-barrel"/>
</dbReference>
<feature type="domain" description="EthD" evidence="2">
    <location>
        <begin position="20"/>
        <end position="94"/>
    </location>
</feature>
<dbReference type="PANTHER" id="PTHR40260:SF2">
    <property type="entry name" value="BLR8190 PROTEIN"/>
    <property type="match status" value="1"/>
</dbReference>
<name>A0A2N6NSK0_BEABA</name>
<dbReference type="Gene3D" id="3.30.70.100">
    <property type="match status" value="1"/>
</dbReference>
<evidence type="ECO:0000313" key="3">
    <source>
        <dbReference type="EMBL" id="PMB70238.1"/>
    </source>
</evidence>
<dbReference type="AlphaFoldDB" id="A0A2N6NSK0"/>
<accession>A0A2N6NSK0</accession>
<proteinExistence type="inferred from homology"/>
<dbReference type="GO" id="GO:0016491">
    <property type="term" value="F:oxidoreductase activity"/>
    <property type="evidence" value="ECO:0007669"/>
    <property type="project" value="InterPro"/>
</dbReference>
<sequence>MAVTVTVVFPNEPEATYDIEYYTKHHMPLVQSLWGKYGVQSWSATKFLDSPDGSKPLYAFGSIVTWDAYDSIKNAFAGPEVGEVMGDVANFSNKSPIFLYGEVIQKE</sequence>
<comment type="caution">
    <text evidence="3">The sequence shown here is derived from an EMBL/GenBank/DDBJ whole genome shotgun (WGS) entry which is preliminary data.</text>
</comment>
<gene>
    <name evidence="3" type="ORF">BM221_004889</name>
</gene>
<evidence type="ECO:0000256" key="1">
    <source>
        <dbReference type="ARBA" id="ARBA00005986"/>
    </source>
</evidence>
<organism evidence="3 4">
    <name type="scientific">Beauveria bassiana</name>
    <name type="common">White muscardine disease fungus</name>
    <name type="synonym">Tritirachium shiotae</name>
    <dbReference type="NCBI Taxonomy" id="176275"/>
    <lineage>
        <taxon>Eukaryota</taxon>
        <taxon>Fungi</taxon>
        <taxon>Dikarya</taxon>
        <taxon>Ascomycota</taxon>
        <taxon>Pezizomycotina</taxon>
        <taxon>Sordariomycetes</taxon>
        <taxon>Hypocreomycetidae</taxon>
        <taxon>Hypocreales</taxon>
        <taxon>Cordycipitaceae</taxon>
        <taxon>Beauveria</taxon>
    </lineage>
</organism>
<dbReference type="InterPro" id="IPR009799">
    <property type="entry name" value="EthD_dom"/>
</dbReference>
<evidence type="ECO:0000313" key="4">
    <source>
        <dbReference type="Proteomes" id="UP000235728"/>
    </source>
</evidence>
<dbReference type="Proteomes" id="UP000235728">
    <property type="component" value="Unassembled WGS sequence"/>
</dbReference>
<protein>
    <recommendedName>
        <fullName evidence="2">EthD domain-containing protein</fullName>
    </recommendedName>
</protein>
<dbReference type="SUPFAM" id="SSF54909">
    <property type="entry name" value="Dimeric alpha+beta barrel"/>
    <property type="match status" value="1"/>
</dbReference>
<dbReference type="Pfam" id="PF07110">
    <property type="entry name" value="EthD"/>
    <property type="match status" value="1"/>
</dbReference>
<dbReference type="OMA" id="RSQYLIM"/>